<sequence>MTDVPVPARALAESAAARAIPPLPRISVQAFCETAEIAGLMNEAIADRRMSRAHVKVHMGGAPAAVEAYRISPTPNLIVIETNGDRSTLVDHLDKLAEYCDSGTKVVVIGRLNDIVLYRELISRGVSDYLVAPFAVLDFVQALSQLYHHGTANPIGRVIAVAGAKGGVGASTLAHNVAWSISRLFDVATTIVDLDLPYGTAGLDFNQDPPQGIAEAVFAPDRLDANLVDRLLSKCTDRLSILAAPALLERPYDFTETAFDGLFDILRATVPVVVLDVPHGWTAWSRRALIGADEVIVVAAPDLANLRNAKNLIDVLKNGRPNDAVPKLVLNGIGVPKRPEIAASDFAKSLDLQPSATLPFDAKLFGTASNNGQMLGEVEPGGRVAETFNEIARTVMGRSEPRRGKRTLFDPLVSRLARLKAS</sequence>
<name>A0A4Q2RK66_9HYPH</name>
<dbReference type="PANTHER" id="PTHR43384:SF6">
    <property type="entry name" value="SEPTUM SITE-DETERMINING PROTEIN MIND HOMOLOG, CHLOROPLASTIC"/>
    <property type="match status" value="1"/>
</dbReference>
<dbReference type="SUPFAM" id="SSF52540">
    <property type="entry name" value="P-loop containing nucleoside triphosphate hydrolases"/>
    <property type="match status" value="1"/>
</dbReference>
<keyword evidence="2" id="KW-0067">ATP-binding</keyword>
<dbReference type="RefSeq" id="WP_129217133.1">
    <property type="nucleotide sequence ID" value="NZ_QYBC01000001.1"/>
</dbReference>
<dbReference type="PANTHER" id="PTHR43384">
    <property type="entry name" value="SEPTUM SITE-DETERMINING PROTEIN MIND HOMOLOG, CHLOROPLASTIC-RELATED"/>
    <property type="match status" value="1"/>
</dbReference>
<reference evidence="3 4" key="2">
    <citation type="submission" date="2019-02" db="EMBL/GenBank/DDBJ databases">
        <title>'Lichenibacterium ramalinii' gen. nov. sp. nov., 'Lichenibacterium minor' gen. nov. sp. nov.</title>
        <authorList>
            <person name="Pankratov T."/>
        </authorList>
    </citation>
    <scope>NUCLEOTIDE SEQUENCE [LARGE SCALE GENOMIC DNA]</scope>
    <source>
        <strain evidence="3 4">RmlP001</strain>
    </source>
</reference>
<evidence type="ECO:0000256" key="2">
    <source>
        <dbReference type="ARBA" id="ARBA00022840"/>
    </source>
</evidence>
<dbReference type="EMBL" id="QYBC01000001">
    <property type="protein sequence ID" value="RYB07663.1"/>
    <property type="molecule type" value="Genomic_DNA"/>
</dbReference>
<evidence type="ECO:0000313" key="3">
    <source>
        <dbReference type="EMBL" id="RYB07663.1"/>
    </source>
</evidence>
<dbReference type="GO" id="GO:0051782">
    <property type="term" value="P:negative regulation of cell division"/>
    <property type="evidence" value="ECO:0007669"/>
    <property type="project" value="TreeGrafter"/>
</dbReference>
<dbReference type="AlphaFoldDB" id="A0A4Q2RK66"/>
<gene>
    <name evidence="3" type="ORF">D3272_00580</name>
</gene>
<dbReference type="InterPro" id="IPR050625">
    <property type="entry name" value="ParA/MinD_ATPase"/>
</dbReference>
<evidence type="ECO:0000313" key="4">
    <source>
        <dbReference type="Proteomes" id="UP000289411"/>
    </source>
</evidence>
<comment type="caution">
    <text evidence="3">The sequence shown here is derived from an EMBL/GenBank/DDBJ whole genome shotgun (WGS) entry which is preliminary data.</text>
</comment>
<dbReference type="Gene3D" id="3.40.50.300">
    <property type="entry name" value="P-loop containing nucleotide triphosphate hydrolases"/>
    <property type="match status" value="1"/>
</dbReference>
<dbReference type="Proteomes" id="UP000289411">
    <property type="component" value="Unassembled WGS sequence"/>
</dbReference>
<dbReference type="GO" id="GO:0009898">
    <property type="term" value="C:cytoplasmic side of plasma membrane"/>
    <property type="evidence" value="ECO:0007669"/>
    <property type="project" value="TreeGrafter"/>
</dbReference>
<keyword evidence="1" id="KW-0547">Nucleotide-binding</keyword>
<dbReference type="InterPro" id="IPR011006">
    <property type="entry name" value="CheY-like_superfamily"/>
</dbReference>
<reference evidence="3 4" key="1">
    <citation type="submission" date="2018-09" db="EMBL/GenBank/DDBJ databases">
        <authorList>
            <person name="Grouzdev D.S."/>
            <person name="Krutkina M.S."/>
        </authorList>
    </citation>
    <scope>NUCLEOTIDE SEQUENCE [LARGE SCALE GENOMIC DNA]</scope>
    <source>
        <strain evidence="3 4">RmlP001</strain>
    </source>
</reference>
<keyword evidence="4" id="KW-1185">Reference proteome</keyword>
<dbReference type="GO" id="GO:0016887">
    <property type="term" value="F:ATP hydrolysis activity"/>
    <property type="evidence" value="ECO:0007669"/>
    <property type="project" value="TreeGrafter"/>
</dbReference>
<dbReference type="GO" id="GO:0005829">
    <property type="term" value="C:cytosol"/>
    <property type="evidence" value="ECO:0007669"/>
    <property type="project" value="TreeGrafter"/>
</dbReference>
<proteinExistence type="predicted"/>
<dbReference type="SUPFAM" id="SSF52172">
    <property type="entry name" value="CheY-like"/>
    <property type="match status" value="1"/>
</dbReference>
<dbReference type="GO" id="GO:0005524">
    <property type="term" value="F:ATP binding"/>
    <property type="evidence" value="ECO:0007669"/>
    <property type="project" value="UniProtKB-KW"/>
</dbReference>
<organism evidence="3 4">
    <name type="scientific">Lichenibacterium ramalinae</name>
    <dbReference type="NCBI Taxonomy" id="2316527"/>
    <lineage>
        <taxon>Bacteria</taxon>
        <taxon>Pseudomonadati</taxon>
        <taxon>Pseudomonadota</taxon>
        <taxon>Alphaproteobacteria</taxon>
        <taxon>Hyphomicrobiales</taxon>
        <taxon>Lichenihabitantaceae</taxon>
        <taxon>Lichenibacterium</taxon>
    </lineage>
</organism>
<protein>
    <submittedName>
        <fullName evidence="3">CtpF protein</fullName>
    </submittedName>
</protein>
<evidence type="ECO:0000256" key="1">
    <source>
        <dbReference type="ARBA" id="ARBA00022741"/>
    </source>
</evidence>
<dbReference type="InterPro" id="IPR027417">
    <property type="entry name" value="P-loop_NTPase"/>
</dbReference>
<accession>A0A4Q2RK66</accession>
<dbReference type="OrthoDB" id="9783172at2"/>
<dbReference type="Gene3D" id="3.40.50.2300">
    <property type="match status" value="1"/>
</dbReference>